<reference evidence="1" key="1">
    <citation type="submission" date="2024-09" db="EMBL/GenBank/DDBJ databases">
        <title>Black Yeasts Isolated from many extreme environments.</title>
        <authorList>
            <person name="Coleine C."/>
            <person name="Stajich J.E."/>
            <person name="Selbmann L."/>
        </authorList>
    </citation>
    <scope>NUCLEOTIDE SEQUENCE</scope>
    <source>
        <strain evidence="1">CCFEE 5737</strain>
    </source>
</reference>
<gene>
    <name evidence="1" type="ORF">LTS18_010245</name>
</gene>
<evidence type="ECO:0000313" key="1">
    <source>
        <dbReference type="EMBL" id="KAK3064084.1"/>
    </source>
</evidence>
<sequence>MTRSFPATLWLAVAVAWSTTVTAVSLPDCSTTAPEQATLDHVRTASVNVSDHPFGLVYATKERAAFVILSTTLGVLDTSTFPPSLIRRVALAEAYLSPPGGTSIALTHDGRHVLVITFSTDIVIVNVARLIAGHSNAVVGAINGSTTAGTTAIEVILSSDDECAFVSQEDGTPQTGLNGTIEVFRLNKPTANGSVSGEYVGSLNLMSRFVVGSALSPDGRTLYATSEVRSNTDLRRGTLSVIEVNTLRTNPSQALITRTNAGCEPVRIIVSANKRIVWVTVKESNHHLAFVAGKLATHPDEAFLASIQVETSPVGLTRCACGAAGKLAVVGEIPTGMFSREFARSPDNKTILVSDYGSREVQAIDVSRLPARGGRHGASAWGF</sequence>
<evidence type="ECO:0000313" key="2">
    <source>
        <dbReference type="Proteomes" id="UP001186974"/>
    </source>
</evidence>
<proteinExistence type="predicted"/>
<keyword evidence="2" id="KW-1185">Reference proteome</keyword>
<name>A0ACC3DA70_9PEZI</name>
<accession>A0ACC3DA70</accession>
<comment type="caution">
    <text evidence="1">The sequence shown here is derived from an EMBL/GenBank/DDBJ whole genome shotgun (WGS) entry which is preliminary data.</text>
</comment>
<dbReference type="Proteomes" id="UP001186974">
    <property type="component" value="Unassembled WGS sequence"/>
</dbReference>
<organism evidence="1 2">
    <name type="scientific">Coniosporium uncinatum</name>
    <dbReference type="NCBI Taxonomy" id="93489"/>
    <lineage>
        <taxon>Eukaryota</taxon>
        <taxon>Fungi</taxon>
        <taxon>Dikarya</taxon>
        <taxon>Ascomycota</taxon>
        <taxon>Pezizomycotina</taxon>
        <taxon>Dothideomycetes</taxon>
        <taxon>Dothideomycetes incertae sedis</taxon>
        <taxon>Coniosporium</taxon>
    </lineage>
</organism>
<protein>
    <submittedName>
        <fullName evidence="1">Uncharacterized protein</fullName>
    </submittedName>
</protein>
<dbReference type="EMBL" id="JAWDJW010006618">
    <property type="protein sequence ID" value="KAK3064084.1"/>
    <property type="molecule type" value="Genomic_DNA"/>
</dbReference>